<proteinExistence type="predicted"/>
<keyword evidence="2" id="KW-1185">Reference proteome</keyword>
<dbReference type="Proteomes" id="UP000789901">
    <property type="component" value="Unassembled WGS sequence"/>
</dbReference>
<organism evidence="1 2">
    <name type="scientific">Gigaspora margarita</name>
    <dbReference type="NCBI Taxonomy" id="4874"/>
    <lineage>
        <taxon>Eukaryota</taxon>
        <taxon>Fungi</taxon>
        <taxon>Fungi incertae sedis</taxon>
        <taxon>Mucoromycota</taxon>
        <taxon>Glomeromycotina</taxon>
        <taxon>Glomeromycetes</taxon>
        <taxon>Diversisporales</taxon>
        <taxon>Gigasporaceae</taxon>
        <taxon>Gigaspora</taxon>
    </lineage>
</organism>
<dbReference type="EMBL" id="CAJVQB010036766">
    <property type="protein sequence ID" value="CAG8824420.1"/>
    <property type="molecule type" value="Genomic_DNA"/>
</dbReference>
<reference evidence="1 2" key="1">
    <citation type="submission" date="2021-06" db="EMBL/GenBank/DDBJ databases">
        <authorList>
            <person name="Kallberg Y."/>
            <person name="Tangrot J."/>
            <person name="Rosling A."/>
        </authorList>
    </citation>
    <scope>NUCLEOTIDE SEQUENCE [LARGE SCALE GENOMIC DNA]</scope>
    <source>
        <strain evidence="1 2">120-4 pot B 10/14</strain>
    </source>
</reference>
<evidence type="ECO:0000313" key="2">
    <source>
        <dbReference type="Proteomes" id="UP000789901"/>
    </source>
</evidence>
<evidence type="ECO:0000313" key="1">
    <source>
        <dbReference type="EMBL" id="CAG8824420.1"/>
    </source>
</evidence>
<accession>A0ABN7WAS3</accession>
<gene>
    <name evidence="1" type="ORF">GMARGA_LOCUS28573</name>
</gene>
<comment type="caution">
    <text evidence="1">The sequence shown here is derived from an EMBL/GenBank/DDBJ whole genome shotgun (WGS) entry which is preliminary data.</text>
</comment>
<feature type="non-terminal residue" evidence="1">
    <location>
        <position position="212"/>
    </location>
</feature>
<sequence>NCIKEETYASSDKYPLEHLLIYYEGYQSQYTHLQVLILAYAYINLLEILRRFEKWTPNHMGEKKFLRVVIWDEPLLFFEEMPHDWLKKRADYYEEVLTDYWAKCSRLQELKKKIQCQNNRVQSDLFCEALLVAKKWKYLETEWKLSDLKKLVKKELDILEDLIKELSTEPKLQVPLIRKENAISFNNLYNNITNSEMQNEITNRDVVTNYYL</sequence>
<protein>
    <submittedName>
        <fullName evidence="1">15307_t:CDS:1</fullName>
    </submittedName>
</protein>
<feature type="non-terminal residue" evidence="1">
    <location>
        <position position="1"/>
    </location>
</feature>
<name>A0ABN7WAS3_GIGMA</name>